<proteinExistence type="predicted"/>
<dbReference type="InterPro" id="IPR012340">
    <property type="entry name" value="NA-bd_OB-fold"/>
</dbReference>
<keyword evidence="4 5" id="KW-0472">Membrane</keyword>
<evidence type="ECO:0000256" key="4">
    <source>
        <dbReference type="ARBA" id="ARBA00023136"/>
    </source>
</evidence>
<comment type="subcellular location">
    <subcellularLocation>
        <location evidence="1">Membrane</location>
        <topology evidence="1">Multi-pass membrane protein</topology>
    </subcellularLocation>
</comment>
<dbReference type="PANTHER" id="PTHR33507">
    <property type="entry name" value="INNER MEMBRANE PROTEIN YBBJ"/>
    <property type="match status" value="1"/>
</dbReference>
<evidence type="ECO:0000259" key="6">
    <source>
        <dbReference type="Pfam" id="PF01957"/>
    </source>
</evidence>
<dbReference type="InterPro" id="IPR002810">
    <property type="entry name" value="NfeD-like_C"/>
</dbReference>
<sequence>MTKMGLHMWINSAAISFQDGLHDVGEWLTSPFISLILTCIVFLGFVYQLYSKRFNFAGVLSLIALLLIFLGFIVQGDVSAATLIIFMIGVILVIIELFVVGAILGLIGMGLIVFSLVTIGDNLPMMLLNVVVAFILTIIEWVILVNIFKKTIALFDNVVLKDATNKESGYTSHNDRSHLVGEIATTMTDLRPAGIILLNGERIDAVSEGSFILKDLQVEIIEVEGSRVVVRQHES</sequence>
<dbReference type="InterPro" id="IPR056739">
    <property type="entry name" value="NfeD_membrane"/>
</dbReference>
<feature type="transmembrane region" description="Helical" evidence="5">
    <location>
        <begin position="126"/>
        <end position="148"/>
    </location>
</feature>
<dbReference type="GO" id="GO:0006508">
    <property type="term" value="P:proteolysis"/>
    <property type="evidence" value="ECO:0007669"/>
    <property type="project" value="UniProtKB-KW"/>
</dbReference>
<protein>
    <submittedName>
        <fullName evidence="8">Membrane-bound serine protease</fullName>
    </submittedName>
</protein>
<evidence type="ECO:0000313" key="8">
    <source>
        <dbReference type="EMBL" id="SUM57510.1"/>
    </source>
</evidence>
<reference evidence="8 9" key="1">
    <citation type="submission" date="2018-06" db="EMBL/GenBank/DDBJ databases">
        <authorList>
            <consortium name="Pathogen Informatics"/>
            <person name="Doyle S."/>
        </authorList>
    </citation>
    <scope>NUCLEOTIDE SEQUENCE [LARGE SCALE GENOMIC DNA]</scope>
    <source>
        <strain evidence="8 9">NCTC13832</strain>
    </source>
</reference>
<dbReference type="EMBL" id="UHDT01000001">
    <property type="protein sequence ID" value="SUM57510.1"/>
    <property type="molecule type" value="Genomic_DNA"/>
</dbReference>
<keyword evidence="2 5" id="KW-0812">Transmembrane</keyword>
<feature type="transmembrane region" description="Helical" evidence="5">
    <location>
        <begin position="27"/>
        <end position="47"/>
    </location>
</feature>
<dbReference type="AlphaFoldDB" id="A0A380GUW6"/>
<organism evidence="8 9">
    <name type="scientific">Staphylococcus microti</name>
    <dbReference type="NCBI Taxonomy" id="569857"/>
    <lineage>
        <taxon>Bacteria</taxon>
        <taxon>Bacillati</taxon>
        <taxon>Bacillota</taxon>
        <taxon>Bacilli</taxon>
        <taxon>Bacillales</taxon>
        <taxon>Staphylococcaceae</taxon>
        <taxon>Staphylococcus</taxon>
    </lineage>
</organism>
<feature type="domain" description="NfeD-like C-terminal" evidence="6">
    <location>
        <begin position="178"/>
        <end position="231"/>
    </location>
</feature>
<evidence type="ECO:0000256" key="3">
    <source>
        <dbReference type="ARBA" id="ARBA00022989"/>
    </source>
</evidence>
<feature type="domain" description="NfeD integral membrane" evidence="7">
    <location>
        <begin position="33"/>
        <end position="145"/>
    </location>
</feature>
<name>A0A380GUW6_9STAP</name>
<evidence type="ECO:0000259" key="7">
    <source>
        <dbReference type="Pfam" id="PF24961"/>
    </source>
</evidence>
<evidence type="ECO:0000256" key="2">
    <source>
        <dbReference type="ARBA" id="ARBA00022692"/>
    </source>
</evidence>
<keyword evidence="8" id="KW-0645">Protease</keyword>
<dbReference type="GO" id="GO:0008233">
    <property type="term" value="F:peptidase activity"/>
    <property type="evidence" value="ECO:0007669"/>
    <property type="project" value="UniProtKB-KW"/>
</dbReference>
<dbReference type="GO" id="GO:0005886">
    <property type="term" value="C:plasma membrane"/>
    <property type="evidence" value="ECO:0007669"/>
    <property type="project" value="TreeGrafter"/>
</dbReference>
<feature type="transmembrane region" description="Helical" evidence="5">
    <location>
        <begin position="81"/>
        <end position="114"/>
    </location>
</feature>
<feature type="transmembrane region" description="Helical" evidence="5">
    <location>
        <begin position="54"/>
        <end position="75"/>
    </location>
</feature>
<dbReference type="Gene3D" id="2.40.50.140">
    <property type="entry name" value="Nucleic acid-binding proteins"/>
    <property type="match status" value="1"/>
</dbReference>
<dbReference type="SUPFAM" id="SSF141322">
    <property type="entry name" value="NfeD domain-like"/>
    <property type="match status" value="1"/>
</dbReference>
<dbReference type="Proteomes" id="UP000254100">
    <property type="component" value="Unassembled WGS sequence"/>
</dbReference>
<gene>
    <name evidence="8" type="ORF">NCTC13832_01192</name>
</gene>
<dbReference type="InterPro" id="IPR052165">
    <property type="entry name" value="Membrane_assoc_protease"/>
</dbReference>
<evidence type="ECO:0000256" key="5">
    <source>
        <dbReference type="SAM" id="Phobius"/>
    </source>
</evidence>
<evidence type="ECO:0000313" key="9">
    <source>
        <dbReference type="Proteomes" id="UP000254100"/>
    </source>
</evidence>
<dbReference type="PANTHER" id="PTHR33507:SF3">
    <property type="entry name" value="INNER MEMBRANE PROTEIN YBBJ"/>
    <property type="match status" value="1"/>
</dbReference>
<keyword evidence="8" id="KW-0378">Hydrolase</keyword>
<dbReference type="Pfam" id="PF24961">
    <property type="entry name" value="NfeD_membrane"/>
    <property type="match status" value="1"/>
</dbReference>
<dbReference type="Pfam" id="PF01957">
    <property type="entry name" value="NfeD"/>
    <property type="match status" value="1"/>
</dbReference>
<accession>A0A380GUW6</accession>
<keyword evidence="3 5" id="KW-1133">Transmembrane helix</keyword>
<evidence type="ECO:0000256" key="1">
    <source>
        <dbReference type="ARBA" id="ARBA00004141"/>
    </source>
</evidence>